<organism evidence="1 2">
    <name type="scientific">Tetranychus urticae</name>
    <name type="common">Two-spotted spider mite</name>
    <dbReference type="NCBI Taxonomy" id="32264"/>
    <lineage>
        <taxon>Eukaryota</taxon>
        <taxon>Metazoa</taxon>
        <taxon>Ecdysozoa</taxon>
        <taxon>Arthropoda</taxon>
        <taxon>Chelicerata</taxon>
        <taxon>Arachnida</taxon>
        <taxon>Acari</taxon>
        <taxon>Acariformes</taxon>
        <taxon>Trombidiformes</taxon>
        <taxon>Prostigmata</taxon>
        <taxon>Eleutherengona</taxon>
        <taxon>Raphignathae</taxon>
        <taxon>Tetranychoidea</taxon>
        <taxon>Tetranychidae</taxon>
        <taxon>Tetranychus</taxon>
    </lineage>
</organism>
<proteinExistence type="predicted"/>
<reference evidence="2" key="1">
    <citation type="submission" date="2011-08" db="EMBL/GenBank/DDBJ databases">
        <authorList>
            <person name="Rombauts S."/>
        </authorList>
    </citation>
    <scope>NUCLEOTIDE SEQUENCE</scope>
    <source>
        <strain evidence="2">London</strain>
    </source>
</reference>
<dbReference type="Proteomes" id="UP000015104">
    <property type="component" value="Unassembled WGS sequence"/>
</dbReference>
<dbReference type="EnsemblMetazoa" id="tetur02g13230.1">
    <property type="protein sequence ID" value="tetur02g13230.1"/>
    <property type="gene ID" value="tetur02g13230"/>
</dbReference>
<accession>T1JXU1</accession>
<protein>
    <submittedName>
        <fullName evidence="1">Uncharacterized protein</fullName>
    </submittedName>
</protein>
<dbReference type="EMBL" id="CAEY01000835">
    <property type="status" value="NOT_ANNOTATED_CDS"/>
    <property type="molecule type" value="Genomic_DNA"/>
</dbReference>
<keyword evidence="2" id="KW-1185">Reference proteome</keyword>
<name>T1JXU1_TETUR</name>
<sequence length="79" mass="8949">MSSKKTSLKELLELNEKMNLGKLCECTCESRPAKSPGWKDKNYKQLLGYLDIVQEIYGKPSCLEDESDSTSSSSKKLRE</sequence>
<evidence type="ECO:0000313" key="2">
    <source>
        <dbReference type="Proteomes" id="UP000015104"/>
    </source>
</evidence>
<reference evidence="1" key="2">
    <citation type="submission" date="2015-06" db="UniProtKB">
        <authorList>
            <consortium name="EnsemblMetazoa"/>
        </authorList>
    </citation>
    <scope>IDENTIFICATION</scope>
</reference>
<dbReference type="AlphaFoldDB" id="T1JXU1"/>
<evidence type="ECO:0000313" key="1">
    <source>
        <dbReference type="EnsemblMetazoa" id="tetur02g13230.1"/>
    </source>
</evidence>
<dbReference type="HOGENOM" id="CLU_2609130_0_0_1"/>